<dbReference type="EMBL" id="BAAAXF010000014">
    <property type="protein sequence ID" value="GAA3493847.1"/>
    <property type="molecule type" value="Genomic_DNA"/>
</dbReference>
<organism evidence="1 2">
    <name type="scientific">Streptomyces prasinosporus</name>
    <dbReference type="NCBI Taxonomy" id="68256"/>
    <lineage>
        <taxon>Bacteria</taxon>
        <taxon>Bacillati</taxon>
        <taxon>Actinomycetota</taxon>
        <taxon>Actinomycetes</taxon>
        <taxon>Kitasatosporales</taxon>
        <taxon>Streptomycetaceae</taxon>
        <taxon>Streptomyces</taxon>
        <taxon>Streptomyces albogriseolus group</taxon>
    </lineage>
</organism>
<sequence length="142" mass="15552">MLVPHQAVRRACRPAGASGSKGCPPRWSSQAPAHLAAAVAGELRQRYALLGPRAVSAAASERSRIITYNVFAAYLGTPDGSRSPEQDRRTLDLRKPPQTVHPRRTQVHRAPSIPACRAMLAFTQLLNFRLLPRLNNIGSIRL</sequence>
<protein>
    <submittedName>
        <fullName evidence="1">Uncharacterized protein</fullName>
    </submittedName>
</protein>
<evidence type="ECO:0000313" key="1">
    <source>
        <dbReference type="EMBL" id="GAA3493847.1"/>
    </source>
</evidence>
<evidence type="ECO:0000313" key="2">
    <source>
        <dbReference type="Proteomes" id="UP001501455"/>
    </source>
</evidence>
<dbReference type="Proteomes" id="UP001501455">
    <property type="component" value="Unassembled WGS sequence"/>
</dbReference>
<gene>
    <name evidence="1" type="ORF">GCM10019016_009460</name>
</gene>
<keyword evidence="2" id="KW-1185">Reference proteome</keyword>
<proteinExistence type="predicted"/>
<reference evidence="2" key="1">
    <citation type="journal article" date="2019" name="Int. J. Syst. Evol. Microbiol.">
        <title>The Global Catalogue of Microorganisms (GCM) 10K type strain sequencing project: providing services to taxonomists for standard genome sequencing and annotation.</title>
        <authorList>
            <consortium name="The Broad Institute Genomics Platform"/>
            <consortium name="The Broad Institute Genome Sequencing Center for Infectious Disease"/>
            <person name="Wu L."/>
            <person name="Ma J."/>
        </authorList>
    </citation>
    <scope>NUCLEOTIDE SEQUENCE [LARGE SCALE GENOMIC DNA]</scope>
    <source>
        <strain evidence="2">JCM 4816</strain>
    </source>
</reference>
<name>A0ABP6TFW2_9ACTN</name>
<comment type="caution">
    <text evidence="1">The sequence shown here is derived from an EMBL/GenBank/DDBJ whole genome shotgun (WGS) entry which is preliminary data.</text>
</comment>
<accession>A0ABP6TFW2</accession>